<protein>
    <submittedName>
        <fullName evidence="1">Uncharacterized protein</fullName>
    </submittedName>
</protein>
<evidence type="ECO:0000313" key="2">
    <source>
        <dbReference type="Proteomes" id="UP000399805"/>
    </source>
</evidence>
<keyword evidence="2" id="KW-1185">Reference proteome</keyword>
<reference evidence="1 2" key="1">
    <citation type="submission" date="2019-09" db="EMBL/GenBank/DDBJ databases">
        <authorList>
            <person name="Leyn A S."/>
        </authorList>
    </citation>
    <scope>NUCLEOTIDE SEQUENCE [LARGE SCALE GENOMIC DNA]</scope>
    <source>
        <strain evidence="1">AA231_1</strain>
    </source>
</reference>
<organism evidence="1 2">
    <name type="scientific">Amycolatopsis camponoti</name>
    <dbReference type="NCBI Taxonomy" id="2606593"/>
    <lineage>
        <taxon>Bacteria</taxon>
        <taxon>Bacillati</taxon>
        <taxon>Actinomycetota</taxon>
        <taxon>Actinomycetes</taxon>
        <taxon>Pseudonocardiales</taxon>
        <taxon>Pseudonocardiaceae</taxon>
        <taxon>Amycolatopsis</taxon>
    </lineage>
</organism>
<evidence type="ECO:0000313" key="1">
    <source>
        <dbReference type="EMBL" id="VVJ21512.1"/>
    </source>
</evidence>
<accession>A0A6I8LWF1</accession>
<dbReference type="EMBL" id="CABVGP010000002">
    <property type="protein sequence ID" value="VVJ21512.1"/>
    <property type="molecule type" value="Genomic_DNA"/>
</dbReference>
<sequence>MPKPAATIQPTNAPRPFQMYVTTSLGIDGCDDVNVLST</sequence>
<dbReference type="Proteomes" id="UP000399805">
    <property type="component" value="Unassembled WGS sequence"/>
</dbReference>
<dbReference type="AlphaFoldDB" id="A0A6I8LWF1"/>
<proteinExistence type="predicted"/>
<gene>
    <name evidence="1" type="ORF">AA23TX_06533</name>
</gene>
<name>A0A6I8LWF1_9PSEU</name>